<organism evidence="1 2">
    <name type="scientific">Tetrahymena thermophila (strain SB210)</name>
    <dbReference type="NCBI Taxonomy" id="312017"/>
    <lineage>
        <taxon>Eukaryota</taxon>
        <taxon>Sar</taxon>
        <taxon>Alveolata</taxon>
        <taxon>Ciliophora</taxon>
        <taxon>Intramacronucleata</taxon>
        <taxon>Oligohymenophorea</taxon>
        <taxon>Hymenostomatida</taxon>
        <taxon>Tetrahymenina</taxon>
        <taxon>Tetrahymenidae</taxon>
        <taxon>Tetrahymena</taxon>
    </lineage>
</organism>
<sequence>MDLSKLEKYFINDKFKVISEDVTYFFQNYKPTTPTQDSKINEQTGQMLKLSVAGVCLGFALSLSLRRYLPNQFGEISFKRMILDTTMVMGGYVYFSKMATYQVYQNLTPLRKELVDECDQDYLKHLLRMKQFYPQIYTHNSDLFKDIYTNQELKEWVNKNESIAIIFGLQPYHFDGVADQLQQQLQANTNLQNNQQETNQQQNQDNVYSFNFNEENKKSSN</sequence>
<evidence type="ECO:0000313" key="2">
    <source>
        <dbReference type="Proteomes" id="UP000009168"/>
    </source>
</evidence>
<dbReference type="InParanoid" id="Q22E79"/>
<proteinExistence type="predicted"/>
<dbReference type="KEGG" id="tet:TTHERM_00835490"/>
<protein>
    <submittedName>
        <fullName evidence="1">Uncharacterized protein</fullName>
    </submittedName>
</protein>
<dbReference type="Proteomes" id="UP000009168">
    <property type="component" value="Unassembled WGS sequence"/>
</dbReference>
<dbReference type="EMBL" id="GG662778">
    <property type="protein sequence ID" value="EAR83649.2"/>
    <property type="molecule type" value="Genomic_DNA"/>
</dbReference>
<dbReference type="RefSeq" id="XP_001031312.2">
    <property type="nucleotide sequence ID" value="XM_001031312.2"/>
</dbReference>
<dbReference type="HOGENOM" id="CLU_1043848_0_0_1"/>
<name>Q22E79_TETTS</name>
<evidence type="ECO:0000313" key="1">
    <source>
        <dbReference type="EMBL" id="EAR83649.2"/>
    </source>
</evidence>
<keyword evidence="2" id="KW-1185">Reference proteome</keyword>
<dbReference type="OrthoDB" id="10567173at2759"/>
<dbReference type="GeneID" id="7833447"/>
<dbReference type="AlphaFoldDB" id="Q22E79"/>
<reference evidence="2" key="1">
    <citation type="journal article" date="2006" name="PLoS Biol.">
        <title>Macronuclear genome sequence of the ciliate Tetrahymena thermophila, a model eukaryote.</title>
        <authorList>
            <person name="Eisen J.A."/>
            <person name="Coyne R.S."/>
            <person name="Wu M."/>
            <person name="Wu D."/>
            <person name="Thiagarajan M."/>
            <person name="Wortman J.R."/>
            <person name="Badger J.H."/>
            <person name="Ren Q."/>
            <person name="Amedeo P."/>
            <person name="Jones K.M."/>
            <person name="Tallon L.J."/>
            <person name="Delcher A.L."/>
            <person name="Salzberg S.L."/>
            <person name="Silva J.C."/>
            <person name="Haas B.J."/>
            <person name="Majoros W.H."/>
            <person name="Farzad M."/>
            <person name="Carlton J.M."/>
            <person name="Smith R.K. Jr."/>
            <person name="Garg J."/>
            <person name="Pearlman R.E."/>
            <person name="Karrer K.M."/>
            <person name="Sun L."/>
            <person name="Manning G."/>
            <person name="Elde N.C."/>
            <person name="Turkewitz A.P."/>
            <person name="Asai D.J."/>
            <person name="Wilkes D.E."/>
            <person name="Wang Y."/>
            <person name="Cai H."/>
            <person name="Collins K."/>
            <person name="Stewart B.A."/>
            <person name="Lee S.R."/>
            <person name="Wilamowska K."/>
            <person name="Weinberg Z."/>
            <person name="Ruzzo W.L."/>
            <person name="Wloga D."/>
            <person name="Gaertig J."/>
            <person name="Frankel J."/>
            <person name="Tsao C.-C."/>
            <person name="Gorovsky M.A."/>
            <person name="Keeling P.J."/>
            <person name="Waller R.F."/>
            <person name="Patron N.J."/>
            <person name="Cherry J.M."/>
            <person name="Stover N.A."/>
            <person name="Krieger C.J."/>
            <person name="del Toro C."/>
            <person name="Ryder H.F."/>
            <person name="Williamson S.C."/>
            <person name="Barbeau R.A."/>
            <person name="Hamilton E.P."/>
            <person name="Orias E."/>
        </authorList>
    </citation>
    <scope>NUCLEOTIDE SEQUENCE [LARGE SCALE GENOMIC DNA]</scope>
    <source>
        <strain evidence="2">SB210</strain>
    </source>
</reference>
<accession>Q22E79</accession>
<gene>
    <name evidence="1" type="ORF">TTHERM_00835490</name>
</gene>